<dbReference type="EC" id="2.7.11.1" evidence="2"/>
<evidence type="ECO:0000256" key="11">
    <source>
        <dbReference type="ARBA" id="ARBA00022777"/>
    </source>
</evidence>
<dbReference type="InterPro" id="IPR003609">
    <property type="entry name" value="Pan_app"/>
</dbReference>
<dbReference type="SUPFAM" id="SSF51110">
    <property type="entry name" value="alpha-D-mannose-specific plant lectins"/>
    <property type="match status" value="1"/>
</dbReference>
<dbReference type="GO" id="GO:0005524">
    <property type="term" value="F:ATP binding"/>
    <property type="evidence" value="ECO:0007669"/>
    <property type="project" value="UniProtKB-KW"/>
</dbReference>
<evidence type="ECO:0000256" key="14">
    <source>
        <dbReference type="ARBA" id="ARBA00023136"/>
    </source>
</evidence>
<evidence type="ECO:0000256" key="20">
    <source>
        <dbReference type="SAM" id="SignalP"/>
    </source>
</evidence>
<feature type="domain" description="Apple" evidence="23">
    <location>
        <begin position="337"/>
        <end position="422"/>
    </location>
</feature>
<feature type="signal peptide" evidence="20">
    <location>
        <begin position="1"/>
        <end position="21"/>
    </location>
</feature>
<evidence type="ECO:0000313" key="24">
    <source>
        <dbReference type="EMBL" id="GEU43648.1"/>
    </source>
</evidence>
<dbReference type="CDD" id="cd14066">
    <property type="entry name" value="STKc_IRAK"/>
    <property type="match status" value="1"/>
</dbReference>
<dbReference type="Pfam" id="PF08276">
    <property type="entry name" value="PAN_2"/>
    <property type="match status" value="1"/>
</dbReference>
<dbReference type="Pfam" id="PF07714">
    <property type="entry name" value="PK_Tyr_Ser-Thr"/>
    <property type="match status" value="1"/>
</dbReference>
<dbReference type="SMART" id="SM00220">
    <property type="entry name" value="S_TKc"/>
    <property type="match status" value="1"/>
</dbReference>
<dbReference type="PROSITE" id="PS50948">
    <property type="entry name" value="PAN"/>
    <property type="match status" value="1"/>
</dbReference>
<evidence type="ECO:0000256" key="2">
    <source>
        <dbReference type="ARBA" id="ARBA00012513"/>
    </source>
</evidence>
<proteinExistence type="predicted"/>
<sequence length="946" mass="105910">MEKLTILALLIISVHIQKTNTAEIDIISDLQFLTEEDTMVSPARTFELGFFSPGSSRNRYLGIWYKKIALKTVVWVANRNLPITDVTLGLVRIVSPGNLVLVSNGTDVIWSSNTTSSEKAIVELNDDGNLVMTNGNHKIIWQSFDFPTDTLLPAMKLGKDFTNGKEWNLSSWKSSQDPAPGEFTWNIDTRGYPQHLLRQGVAINFRGGPWNGLRFSGDSQINKNTIYTYNMVINETEVTYSYNLVNKSVVSRFTLNSSGRLERSVWVEDGKRWQVILALPKDTCDEYNTCGAYGSCSTVSSQSCSCLDETKFVPKSQKDWDRADWSGGCVRRTTLDCKNGSDGFIKYLINVKLPDTQTSWYNMTMSLMECKEICQQNCTCMAYANTDIRGEGSGCLLWFNDLIDIRLHSEGIGAQDLYVRMASSELVTQSVLRKEEGTGIKLILIGVFVGVFLIGLSTWFIYEWRKKHHLPPIEEGESLNVGGSHREAMELPLFRFSTVAKATNIFSPENKLGEGGFGPVYKGMLEEGQEIAVKRLSQTSSQGIDEFKNEVICISKLQHRNLVKLLGCSIEGDERLLIYEYMPNRGLDSFIFDKMQSALLDWTKRFNIIKGIARGLLYLHQDSRLRIIHRDLKASNILLDLDMNPKISDFGIARSFGGNETQASTERVVGTYGYMSPEYALDGLFSTKSDVFSFGVLVLEIVSGRRNRGFVHIEHNNNLIGHAWRMHSEGRSIELLDKACYESSNASEILRSIEVGLLCVQQCPEDRPDMSSVVLVLGTEGALPKAKQPAFFTETKLLGADFSSSSYPTSSTNDVTVTEIIPRKYNNVEFMVGTDLAFCLRATITIRTFNIHKDDALTTSTSKGYLIVQGIKLSVVIVPRIVEAKHSKKCGYCKEKNNKHTKTTSPLNPKYIVKLARIDVDEQAARIDANEQATRTDSAEQASNVC</sequence>
<keyword evidence="6" id="KW-0808">Transferase</keyword>
<comment type="catalytic activity">
    <reaction evidence="18">
        <text>L-threonyl-[protein] + ATP = O-phospho-L-threonyl-[protein] + ADP + H(+)</text>
        <dbReference type="Rhea" id="RHEA:46608"/>
        <dbReference type="Rhea" id="RHEA-COMP:11060"/>
        <dbReference type="Rhea" id="RHEA-COMP:11605"/>
        <dbReference type="ChEBI" id="CHEBI:15378"/>
        <dbReference type="ChEBI" id="CHEBI:30013"/>
        <dbReference type="ChEBI" id="CHEBI:30616"/>
        <dbReference type="ChEBI" id="CHEBI:61977"/>
        <dbReference type="ChEBI" id="CHEBI:456216"/>
        <dbReference type="EC" id="2.7.11.1"/>
    </reaction>
</comment>
<keyword evidence="4" id="KW-0723">Serine/threonine-protein kinase</keyword>
<dbReference type="InterPro" id="IPR024171">
    <property type="entry name" value="SRK-like_kinase"/>
</dbReference>
<keyword evidence="12" id="KW-0067">ATP-binding</keyword>
<reference evidence="24" key="1">
    <citation type="journal article" date="2019" name="Sci. Rep.">
        <title>Draft genome of Tanacetum cinerariifolium, the natural source of mosquito coil.</title>
        <authorList>
            <person name="Yamashiro T."/>
            <person name="Shiraishi A."/>
            <person name="Satake H."/>
            <person name="Nakayama K."/>
        </authorList>
    </citation>
    <scope>NUCLEOTIDE SEQUENCE</scope>
</reference>
<feature type="chain" id="PRO_5026996678" description="non-specific serine/threonine protein kinase" evidence="20">
    <location>
        <begin position="22"/>
        <end position="946"/>
    </location>
</feature>
<keyword evidence="7" id="KW-0812">Transmembrane</keyword>
<evidence type="ECO:0000256" key="13">
    <source>
        <dbReference type="ARBA" id="ARBA00022989"/>
    </source>
</evidence>
<evidence type="ECO:0000256" key="5">
    <source>
        <dbReference type="ARBA" id="ARBA00022536"/>
    </source>
</evidence>
<keyword evidence="13" id="KW-1133">Transmembrane helix</keyword>
<evidence type="ECO:0000256" key="10">
    <source>
        <dbReference type="ARBA" id="ARBA00022741"/>
    </source>
</evidence>
<dbReference type="CDD" id="cd01098">
    <property type="entry name" value="PAN_AP_plant"/>
    <property type="match status" value="1"/>
</dbReference>
<keyword evidence="14" id="KW-0472">Membrane</keyword>
<evidence type="ECO:0000256" key="19">
    <source>
        <dbReference type="ARBA" id="ARBA00048679"/>
    </source>
</evidence>
<dbReference type="FunFam" id="1.10.510.10:FF:000060">
    <property type="entry name" value="G-type lectin S-receptor-like serine/threonine-protein kinase"/>
    <property type="match status" value="1"/>
</dbReference>
<evidence type="ECO:0000256" key="7">
    <source>
        <dbReference type="ARBA" id="ARBA00022692"/>
    </source>
</evidence>
<evidence type="ECO:0000256" key="12">
    <source>
        <dbReference type="ARBA" id="ARBA00022840"/>
    </source>
</evidence>
<comment type="catalytic activity">
    <reaction evidence="19">
        <text>L-seryl-[protein] + ATP = O-phospho-L-seryl-[protein] + ADP + H(+)</text>
        <dbReference type="Rhea" id="RHEA:17989"/>
        <dbReference type="Rhea" id="RHEA-COMP:9863"/>
        <dbReference type="Rhea" id="RHEA-COMP:11604"/>
        <dbReference type="ChEBI" id="CHEBI:15378"/>
        <dbReference type="ChEBI" id="CHEBI:29999"/>
        <dbReference type="ChEBI" id="CHEBI:30616"/>
        <dbReference type="ChEBI" id="CHEBI:83421"/>
        <dbReference type="ChEBI" id="CHEBI:456216"/>
        <dbReference type="EC" id="2.7.11.1"/>
    </reaction>
</comment>
<comment type="caution">
    <text evidence="24">The sequence shown here is derived from an EMBL/GenBank/DDBJ whole genome shotgun (WGS) entry which is preliminary data.</text>
</comment>
<dbReference type="AlphaFoldDB" id="A0A6L2K2K7"/>
<dbReference type="InterPro" id="IPR021820">
    <property type="entry name" value="S-locus_recpt_kinase_C"/>
</dbReference>
<dbReference type="Gene3D" id="3.30.200.20">
    <property type="entry name" value="Phosphorylase Kinase, domain 1"/>
    <property type="match status" value="1"/>
</dbReference>
<dbReference type="InterPro" id="IPR008271">
    <property type="entry name" value="Ser/Thr_kinase_AS"/>
</dbReference>
<name>A0A6L2K2K7_TANCI</name>
<gene>
    <name evidence="24" type="ORF">Tci_015626</name>
</gene>
<keyword evidence="3" id="KW-1003">Cell membrane</keyword>
<evidence type="ECO:0000256" key="8">
    <source>
        <dbReference type="ARBA" id="ARBA00022729"/>
    </source>
</evidence>
<dbReference type="PANTHER" id="PTHR32444">
    <property type="entry name" value="BULB-TYPE LECTIN DOMAIN-CONTAINING PROTEIN"/>
    <property type="match status" value="1"/>
</dbReference>
<dbReference type="EMBL" id="BKCJ010001739">
    <property type="protein sequence ID" value="GEU43648.1"/>
    <property type="molecule type" value="Genomic_DNA"/>
</dbReference>
<feature type="domain" description="Protein kinase" evidence="21">
    <location>
        <begin position="506"/>
        <end position="791"/>
    </location>
</feature>
<evidence type="ECO:0000259" key="21">
    <source>
        <dbReference type="PROSITE" id="PS50011"/>
    </source>
</evidence>
<dbReference type="Pfam" id="PF00954">
    <property type="entry name" value="S_locus_glycop"/>
    <property type="match status" value="1"/>
</dbReference>
<evidence type="ECO:0000256" key="4">
    <source>
        <dbReference type="ARBA" id="ARBA00022527"/>
    </source>
</evidence>
<keyword evidence="10" id="KW-0547">Nucleotide-binding</keyword>
<evidence type="ECO:0000256" key="15">
    <source>
        <dbReference type="ARBA" id="ARBA00023157"/>
    </source>
</evidence>
<dbReference type="FunFam" id="2.90.10.10:FF:000005">
    <property type="entry name" value="G-type lectin S-receptor-like serine/threonine-protein kinase"/>
    <property type="match status" value="1"/>
</dbReference>
<dbReference type="InterPro" id="IPR001480">
    <property type="entry name" value="Bulb-type_lectin_dom"/>
</dbReference>
<dbReference type="InterPro" id="IPR011009">
    <property type="entry name" value="Kinase-like_dom_sf"/>
</dbReference>
<dbReference type="FunFam" id="3.30.200.20:FF:000330">
    <property type="entry name" value="G-type lectin S-receptor-like serine/threonine-protein kinase At4g03230"/>
    <property type="match status" value="1"/>
</dbReference>
<dbReference type="GO" id="GO:0004674">
    <property type="term" value="F:protein serine/threonine kinase activity"/>
    <property type="evidence" value="ECO:0007669"/>
    <property type="project" value="UniProtKB-KW"/>
</dbReference>
<dbReference type="Gene3D" id="1.10.510.10">
    <property type="entry name" value="Transferase(Phosphotransferase) domain 1"/>
    <property type="match status" value="1"/>
</dbReference>
<evidence type="ECO:0000256" key="18">
    <source>
        <dbReference type="ARBA" id="ARBA00047899"/>
    </source>
</evidence>
<keyword evidence="8 20" id="KW-0732">Signal</keyword>
<organism evidence="24">
    <name type="scientific">Tanacetum cinerariifolium</name>
    <name type="common">Dalmatian daisy</name>
    <name type="synonym">Chrysanthemum cinerariifolium</name>
    <dbReference type="NCBI Taxonomy" id="118510"/>
    <lineage>
        <taxon>Eukaryota</taxon>
        <taxon>Viridiplantae</taxon>
        <taxon>Streptophyta</taxon>
        <taxon>Embryophyta</taxon>
        <taxon>Tracheophyta</taxon>
        <taxon>Spermatophyta</taxon>
        <taxon>Magnoliopsida</taxon>
        <taxon>eudicotyledons</taxon>
        <taxon>Gunneridae</taxon>
        <taxon>Pentapetalae</taxon>
        <taxon>asterids</taxon>
        <taxon>campanulids</taxon>
        <taxon>Asterales</taxon>
        <taxon>Asteraceae</taxon>
        <taxon>Asteroideae</taxon>
        <taxon>Anthemideae</taxon>
        <taxon>Anthemidinae</taxon>
        <taxon>Tanacetum</taxon>
    </lineage>
</organism>
<dbReference type="PROSITE" id="PS50927">
    <property type="entry name" value="BULB_LECTIN"/>
    <property type="match status" value="1"/>
</dbReference>
<evidence type="ECO:0000256" key="9">
    <source>
        <dbReference type="ARBA" id="ARBA00022734"/>
    </source>
</evidence>
<dbReference type="GO" id="GO:0005886">
    <property type="term" value="C:plasma membrane"/>
    <property type="evidence" value="ECO:0007669"/>
    <property type="project" value="UniProtKB-SubCell"/>
</dbReference>
<comment type="subcellular location">
    <subcellularLocation>
        <location evidence="1">Cell membrane</location>
        <topology evidence="1">Single-pass type I membrane protein</topology>
    </subcellularLocation>
</comment>
<dbReference type="Pfam" id="PF11883">
    <property type="entry name" value="DUF3403"/>
    <property type="match status" value="1"/>
</dbReference>
<dbReference type="SMART" id="SM00108">
    <property type="entry name" value="B_lectin"/>
    <property type="match status" value="1"/>
</dbReference>
<evidence type="ECO:0000256" key="3">
    <source>
        <dbReference type="ARBA" id="ARBA00022475"/>
    </source>
</evidence>
<keyword evidence="5" id="KW-0245">EGF-like domain</keyword>
<accession>A0A6L2K2K7</accession>
<dbReference type="Pfam" id="PF01453">
    <property type="entry name" value="B_lectin"/>
    <property type="match status" value="1"/>
</dbReference>
<dbReference type="SUPFAM" id="SSF56112">
    <property type="entry name" value="Protein kinase-like (PK-like)"/>
    <property type="match status" value="1"/>
</dbReference>
<dbReference type="InterPro" id="IPR000858">
    <property type="entry name" value="S_locus_glycoprot_dom"/>
</dbReference>
<evidence type="ECO:0000259" key="23">
    <source>
        <dbReference type="PROSITE" id="PS50948"/>
    </source>
</evidence>
<dbReference type="Gene3D" id="2.90.10.10">
    <property type="entry name" value="Bulb-type lectin domain"/>
    <property type="match status" value="1"/>
</dbReference>
<evidence type="ECO:0000256" key="16">
    <source>
        <dbReference type="ARBA" id="ARBA00023170"/>
    </source>
</evidence>
<keyword evidence="9 24" id="KW-0430">Lectin</keyword>
<dbReference type="SMART" id="SM00473">
    <property type="entry name" value="PAN_AP"/>
    <property type="match status" value="1"/>
</dbReference>
<feature type="domain" description="Bulb-type lectin" evidence="22">
    <location>
        <begin position="24"/>
        <end position="145"/>
    </location>
</feature>
<protein>
    <recommendedName>
        <fullName evidence="2">non-specific serine/threonine protein kinase</fullName>
        <ecNumber evidence="2">2.7.11.1</ecNumber>
    </recommendedName>
</protein>
<evidence type="ECO:0000256" key="17">
    <source>
        <dbReference type="ARBA" id="ARBA00023180"/>
    </source>
</evidence>
<evidence type="ECO:0000256" key="6">
    <source>
        <dbReference type="ARBA" id="ARBA00022679"/>
    </source>
</evidence>
<evidence type="ECO:0000259" key="22">
    <source>
        <dbReference type="PROSITE" id="PS50927"/>
    </source>
</evidence>
<keyword evidence="11 24" id="KW-0418">Kinase</keyword>
<dbReference type="PANTHER" id="PTHR32444:SF183">
    <property type="entry name" value="APPLE DOMAIN-CONTAINING PROTEIN"/>
    <property type="match status" value="1"/>
</dbReference>
<dbReference type="PIRSF" id="PIRSF000641">
    <property type="entry name" value="SRK"/>
    <property type="match status" value="1"/>
</dbReference>
<dbReference type="CDD" id="cd00028">
    <property type="entry name" value="B_lectin"/>
    <property type="match status" value="1"/>
</dbReference>
<dbReference type="PROSITE" id="PS50011">
    <property type="entry name" value="PROTEIN_KINASE_DOM"/>
    <property type="match status" value="1"/>
</dbReference>
<dbReference type="PROSITE" id="PS00108">
    <property type="entry name" value="PROTEIN_KINASE_ST"/>
    <property type="match status" value="1"/>
</dbReference>
<evidence type="ECO:0000256" key="1">
    <source>
        <dbReference type="ARBA" id="ARBA00004251"/>
    </source>
</evidence>
<dbReference type="Gene3D" id="3.50.4.10">
    <property type="entry name" value="Hepatocyte Growth Factor"/>
    <property type="match status" value="1"/>
</dbReference>
<keyword evidence="15" id="KW-1015">Disulfide bond</keyword>
<dbReference type="InterPro" id="IPR000719">
    <property type="entry name" value="Prot_kinase_dom"/>
</dbReference>
<dbReference type="InterPro" id="IPR001245">
    <property type="entry name" value="Ser-Thr/Tyr_kinase_cat_dom"/>
</dbReference>
<dbReference type="InterPro" id="IPR036426">
    <property type="entry name" value="Bulb-type_lectin_dom_sf"/>
</dbReference>
<dbReference type="GO" id="GO:0030246">
    <property type="term" value="F:carbohydrate binding"/>
    <property type="evidence" value="ECO:0007669"/>
    <property type="project" value="UniProtKB-KW"/>
</dbReference>
<keyword evidence="17" id="KW-0325">Glycoprotein</keyword>
<dbReference type="GO" id="GO:0048544">
    <property type="term" value="P:recognition of pollen"/>
    <property type="evidence" value="ECO:0007669"/>
    <property type="project" value="InterPro"/>
</dbReference>
<keyword evidence="16 24" id="KW-0675">Receptor</keyword>